<dbReference type="GO" id="GO:0003697">
    <property type="term" value="F:single-stranded DNA binding"/>
    <property type="evidence" value="ECO:0007669"/>
    <property type="project" value="InterPro"/>
</dbReference>
<dbReference type="Pfam" id="PF08401">
    <property type="entry name" value="ArdcN"/>
    <property type="match status" value="1"/>
</dbReference>
<proteinExistence type="predicted"/>
<reference evidence="2" key="1">
    <citation type="journal article" date="2013" name="Environ. Microbiol.">
        <title>Microbiota from the distal guts of lean and obese adolescents exhibit partial functional redundancy besides clear differences in community structure.</title>
        <authorList>
            <person name="Ferrer M."/>
            <person name="Ruiz A."/>
            <person name="Lanza F."/>
            <person name="Haange S.B."/>
            <person name="Oberbach A."/>
            <person name="Till H."/>
            <person name="Bargiela R."/>
            <person name="Campoy C."/>
            <person name="Segura M.T."/>
            <person name="Richter M."/>
            <person name="von Bergen M."/>
            <person name="Seifert J."/>
            <person name="Suarez A."/>
        </authorList>
    </citation>
    <scope>NUCLEOTIDE SEQUENCE</scope>
</reference>
<gene>
    <name evidence="3" type="ORF">LEA_02295</name>
    <name evidence="2" type="ORF">OBE_15867</name>
</gene>
<dbReference type="EMBL" id="AJWZ01010906">
    <property type="protein sequence ID" value="EKC47126.1"/>
    <property type="molecule type" value="Genomic_DNA"/>
</dbReference>
<evidence type="ECO:0000313" key="2">
    <source>
        <dbReference type="EMBL" id="EKC47126.1"/>
    </source>
</evidence>
<accession>K1SIJ4</accession>
<name>K1SIJ4_9ZZZZ</name>
<protein>
    <recommendedName>
        <fullName evidence="1">N-terminal domain-containing protein</fullName>
    </recommendedName>
</protein>
<feature type="domain" description="N-terminal" evidence="1">
    <location>
        <begin position="35"/>
        <end position="91"/>
    </location>
</feature>
<evidence type="ECO:0000313" key="3">
    <source>
        <dbReference type="EMBL" id="EKC79577.1"/>
    </source>
</evidence>
<comment type="caution">
    <text evidence="2">The sequence shown here is derived from an EMBL/GenBank/DDBJ whole genome shotgun (WGS) entry which is preliminary data.</text>
</comment>
<evidence type="ECO:0000259" key="1">
    <source>
        <dbReference type="Pfam" id="PF08401"/>
    </source>
</evidence>
<dbReference type="AlphaFoldDB" id="K1SIJ4"/>
<sequence>MTNEQIIANSAVAAGIFTQEEAEAYFSHGMRLPIHTFAEWKNHGYMVKKGEHAALVVSIWKPKTSKRKKDEKNVEADKEENSGFFLTTAYLFTKNQVEAIKTA</sequence>
<organism evidence="2">
    <name type="scientific">human gut metagenome</name>
    <dbReference type="NCBI Taxonomy" id="408170"/>
    <lineage>
        <taxon>unclassified sequences</taxon>
        <taxon>metagenomes</taxon>
        <taxon>organismal metagenomes</taxon>
    </lineage>
</organism>
<dbReference type="EMBL" id="AJWY01001586">
    <property type="protein sequence ID" value="EKC79577.1"/>
    <property type="molecule type" value="Genomic_DNA"/>
</dbReference>
<dbReference type="InterPro" id="IPR013610">
    <property type="entry name" value="ArdC_N"/>
</dbReference>